<evidence type="ECO:0000256" key="2">
    <source>
        <dbReference type="ARBA" id="ARBA00010752"/>
    </source>
</evidence>
<feature type="domain" description="DNA polymerase III beta sliding clamp N-terminal" evidence="11">
    <location>
        <begin position="1"/>
        <end position="119"/>
    </location>
</feature>
<dbReference type="CDD" id="cd00140">
    <property type="entry name" value="beta_clamp"/>
    <property type="match status" value="1"/>
</dbReference>
<comment type="similarity">
    <text evidence="2 10">Belongs to the beta sliding clamp family.</text>
</comment>
<keyword evidence="5 10" id="KW-0808">Transferase</keyword>
<organism evidence="14 15">
    <name type="scientific">Ruminococcus bromii</name>
    <dbReference type="NCBI Taxonomy" id="40518"/>
    <lineage>
        <taxon>Bacteria</taxon>
        <taxon>Bacillati</taxon>
        <taxon>Bacillota</taxon>
        <taxon>Clostridia</taxon>
        <taxon>Eubacteriales</taxon>
        <taxon>Oscillospiraceae</taxon>
        <taxon>Ruminococcus</taxon>
    </lineage>
</organism>
<dbReference type="NCBIfam" id="TIGR00663">
    <property type="entry name" value="dnan"/>
    <property type="match status" value="1"/>
</dbReference>
<comment type="function">
    <text evidence="10">Confers DNA tethering and processivity to DNA polymerases and other proteins. Acts as a clamp, forming a ring around DNA (a reaction catalyzed by the clamp-loading complex) which diffuses in an ATP-independent manner freely and bidirectionally along dsDNA. Initially characterized for its ability to contact the catalytic subunit of DNA polymerase III (Pol III), a complex, multichain enzyme responsible for most of the replicative synthesis in bacteria; Pol III exhibits 3'-5' exonuclease proofreading activity. The beta chain is required for initiation of replication as well as for processivity of DNA replication.</text>
</comment>
<keyword evidence="15" id="KW-1185">Reference proteome</keyword>
<dbReference type="EMBL" id="NNSR01000016">
    <property type="protein sequence ID" value="PKD32679.1"/>
    <property type="molecule type" value="Genomic_DNA"/>
</dbReference>
<evidence type="ECO:0000313" key="14">
    <source>
        <dbReference type="EMBL" id="PKD32679.1"/>
    </source>
</evidence>
<evidence type="ECO:0000259" key="12">
    <source>
        <dbReference type="Pfam" id="PF02767"/>
    </source>
</evidence>
<evidence type="ECO:0000256" key="5">
    <source>
        <dbReference type="ARBA" id="ARBA00022679"/>
    </source>
</evidence>
<evidence type="ECO:0000256" key="7">
    <source>
        <dbReference type="ARBA" id="ARBA00022705"/>
    </source>
</evidence>
<dbReference type="SUPFAM" id="SSF55979">
    <property type="entry name" value="DNA clamp"/>
    <property type="match status" value="3"/>
</dbReference>
<evidence type="ECO:0000256" key="8">
    <source>
        <dbReference type="ARBA" id="ARBA00022932"/>
    </source>
</evidence>
<dbReference type="GO" id="GO:0006271">
    <property type="term" value="P:DNA strand elongation involved in DNA replication"/>
    <property type="evidence" value="ECO:0007669"/>
    <property type="project" value="TreeGrafter"/>
</dbReference>
<dbReference type="RefSeq" id="WP_101028309.1">
    <property type="nucleotide sequence ID" value="NZ_CABMMZ010000016.1"/>
</dbReference>
<dbReference type="InterPro" id="IPR046938">
    <property type="entry name" value="DNA_clamp_sf"/>
</dbReference>
<evidence type="ECO:0000259" key="11">
    <source>
        <dbReference type="Pfam" id="PF00712"/>
    </source>
</evidence>
<dbReference type="GO" id="GO:0008408">
    <property type="term" value="F:3'-5' exonuclease activity"/>
    <property type="evidence" value="ECO:0007669"/>
    <property type="project" value="InterPro"/>
</dbReference>
<keyword evidence="7 10" id="KW-0235">DNA replication</keyword>
<evidence type="ECO:0000256" key="6">
    <source>
        <dbReference type="ARBA" id="ARBA00022695"/>
    </source>
</evidence>
<dbReference type="PANTHER" id="PTHR30478">
    <property type="entry name" value="DNA POLYMERASE III SUBUNIT BETA"/>
    <property type="match status" value="1"/>
</dbReference>
<dbReference type="Pfam" id="PF02767">
    <property type="entry name" value="DNA_pol3_beta_2"/>
    <property type="match status" value="1"/>
</dbReference>
<dbReference type="GO" id="GO:0005737">
    <property type="term" value="C:cytoplasm"/>
    <property type="evidence" value="ECO:0007669"/>
    <property type="project" value="UniProtKB-SubCell"/>
</dbReference>
<keyword evidence="6 10" id="KW-0548">Nucleotidyltransferase</keyword>
<dbReference type="AlphaFoldDB" id="A0A2N0V0D5"/>
<evidence type="ECO:0000256" key="9">
    <source>
        <dbReference type="ARBA" id="ARBA00023125"/>
    </source>
</evidence>
<dbReference type="InterPro" id="IPR001001">
    <property type="entry name" value="DNA_polIII_beta"/>
</dbReference>
<comment type="caution">
    <text evidence="14">The sequence shown here is derived from an EMBL/GenBank/DDBJ whole genome shotgun (WGS) entry which is preliminary data.</text>
</comment>
<keyword evidence="8 10" id="KW-0239">DNA-directed DNA polymerase</keyword>
<dbReference type="Gene3D" id="3.10.150.10">
    <property type="entry name" value="DNA Polymerase III, subunit A, domain 2"/>
    <property type="match status" value="1"/>
</dbReference>
<dbReference type="GO" id="GO:0003887">
    <property type="term" value="F:DNA-directed DNA polymerase activity"/>
    <property type="evidence" value="ECO:0007669"/>
    <property type="project" value="UniProtKB-UniRule"/>
</dbReference>
<dbReference type="SMART" id="SM00480">
    <property type="entry name" value="POL3Bc"/>
    <property type="match status" value="1"/>
</dbReference>
<dbReference type="Pfam" id="PF00712">
    <property type="entry name" value="DNA_pol3_beta"/>
    <property type="match status" value="1"/>
</dbReference>
<keyword evidence="9" id="KW-0238">DNA-binding</keyword>
<dbReference type="InterPro" id="IPR022634">
    <property type="entry name" value="DNA_polIII_beta_N"/>
</dbReference>
<dbReference type="InterPro" id="IPR022637">
    <property type="entry name" value="DNA_polIII_beta_cen"/>
</dbReference>
<evidence type="ECO:0000313" key="15">
    <source>
        <dbReference type="Proteomes" id="UP000233425"/>
    </source>
</evidence>
<reference evidence="14" key="1">
    <citation type="journal article" date="2018" name="Environ. Microbiol.">
        <title>Sporulation capability and amylosome conservation among diverse human colonic and rumen isolates of the keystone starch-degrader Ruminococcus bromii.</title>
        <authorList>
            <person name="Mukhopadhya I."/>
            <person name="Morais S."/>
            <person name="Laverde-Gomez J."/>
            <person name="Sheridan P.O."/>
            <person name="Walker A.W."/>
            <person name="Kelly W."/>
            <person name="Klieve A.V."/>
            <person name="Ouwerkerk D."/>
            <person name="Duncan S.H."/>
            <person name="Louis P."/>
            <person name="Koropatkin N."/>
            <person name="Cockburn D."/>
            <person name="Kibler R."/>
            <person name="Cooper P.J."/>
            <person name="Sandoval C."/>
            <person name="Crost E."/>
            <person name="Juge N."/>
            <person name="Bayer E.A."/>
            <person name="Flint H.J."/>
        </authorList>
    </citation>
    <scope>NUCLEOTIDE SEQUENCE [LARGE SCALE GENOMIC DNA]</scope>
    <source>
        <strain evidence="14">ATCC 27255</strain>
    </source>
</reference>
<dbReference type="GO" id="GO:0009360">
    <property type="term" value="C:DNA polymerase III complex"/>
    <property type="evidence" value="ECO:0007669"/>
    <property type="project" value="InterPro"/>
</dbReference>
<dbReference type="Pfam" id="PF02768">
    <property type="entry name" value="DNA_pol3_beta_3"/>
    <property type="match status" value="1"/>
</dbReference>
<evidence type="ECO:0000259" key="13">
    <source>
        <dbReference type="Pfam" id="PF02768"/>
    </source>
</evidence>
<dbReference type="GO" id="GO:0003677">
    <property type="term" value="F:DNA binding"/>
    <property type="evidence" value="ECO:0007669"/>
    <property type="project" value="UniProtKB-UniRule"/>
</dbReference>
<evidence type="ECO:0000256" key="10">
    <source>
        <dbReference type="PIRNR" id="PIRNR000804"/>
    </source>
</evidence>
<comment type="subunit">
    <text evidence="10">Forms a ring-shaped head-to-tail homodimer around DNA.</text>
</comment>
<evidence type="ECO:0000256" key="1">
    <source>
        <dbReference type="ARBA" id="ARBA00004496"/>
    </source>
</evidence>
<dbReference type="InterPro" id="IPR022635">
    <property type="entry name" value="DNA_polIII_beta_C"/>
</dbReference>
<dbReference type="Proteomes" id="UP000233425">
    <property type="component" value="Unassembled WGS sequence"/>
</dbReference>
<dbReference type="PIRSF" id="PIRSF000804">
    <property type="entry name" value="DNA_pol_III_b"/>
    <property type="match status" value="1"/>
</dbReference>
<dbReference type="Gene3D" id="3.70.10.10">
    <property type="match status" value="1"/>
</dbReference>
<keyword evidence="4 10" id="KW-0963">Cytoplasm</keyword>
<evidence type="ECO:0000256" key="3">
    <source>
        <dbReference type="ARBA" id="ARBA00021035"/>
    </source>
</evidence>
<evidence type="ECO:0000256" key="4">
    <source>
        <dbReference type="ARBA" id="ARBA00022490"/>
    </source>
</evidence>
<gene>
    <name evidence="14" type="primary">dnaN</name>
    <name evidence="14" type="ORF">RBATCC27255_00152</name>
</gene>
<feature type="domain" description="DNA polymerase III beta sliding clamp central" evidence="12">
    <location>
        <begin position="129"/>
        <end position="239"/>
    </location>
</feature>
<sequence>MKISCSRTDLGLAISNVSRAVSTKASIPALEGVLIKAYGSTLNISGYNLEIGITTDIEATIKEEGEIVVSAKLFLDIVRQLPEEVVFIETDERMVTYIACGNANYQIVGMSSVEYPDLPSFEQTDGIFLNAKVLREMIRQTVYAVSENTAMPIYTGSLFEIENGIFKIIAIDGYRMAIRSENIDSDSKNAFVVPGKTQHEVLKLLIDDEETTEIIIGQRHIAFKIKNYKVISRLIEGTFIDYKSAIPKDTKTEVVINTRTIINAVERMSPINNDRMQSPVRCTFSDDEIKLSCISSIGRADDVISVPIVGESVEIGFNNKYLLDALKNADTDEIKLILNGPLMGMIVKPVKSDSYLSVVVPMRLANEN</sequence>
<feature type="domain" description="DNA polymerase III beta sliding clamp C-terminal" evidence="13">
    <location>
        <begin position="243"/>
        <end position="363"/>
    </location>
</feature>
<name>A0A2N0V0D5_9FIRM</name>
<protein>
    <recommendedName>
        <fullName evidence="3 10">Beta sliding clamp</fullName>
    </recommendedName>
</protein>
<dbReference type="PANTHER" id="PTHR30478:SF0">
    <property type="entry name" value="BETA SLIDING CLAMP"/>
    <property type="match status" value="1"/>
</dbReference>
<proteinExistence type="inferred from homology"/>
<comment type="subcellular location">
    <subcellularLocation>
        <location evidence="1 10">Cytoplasm</location>
    </subcellularLocation>
</comment>
<accession>A0A2N0V0D5</accession>